<name>A0A1F5T794_9BACT</name>
<dbReference type="Proteomes" id="UP000178656">
    <property type="component" value="Unassembled WGS sequence"/>
</dbReference>
<accession>A0A1F5T794</accession>
<keyword evidence="1" id="KW-1277">Toxin-antitoxin system</keyword>
<protein>
    <recommendedName>
        <fullName evidence="2">ParE-like toxin domain-containing protein</fullName>
    </recommendedName>
</protein>
<sequence>MERKIEYSQRFLRRLRKLPPEIAKMVAVKIALFKQDQFYPSLRLHRLRGALSGLWSISISGKYRAIFERQEDGCITFVTVGQHDIYKYL</sequence>
<dbReference type="InterPro" id="IPR035093">
    <property type="entry name" value="RelE/ParE_toxin_dom_sf"/>
</dbReference>
<evidence type="ECO:0000313" key="4">
    <source>
        <dbReference type="Proteomes" id="UP000178656"/>
    </source>
</evidence>
<reference evidence="3 4" key="1">
    <citation type="journal article" date="2016" name="Nat. Commun.">
        <title>Thousands of microbial genomes shed light on interconnected biogeochemical processes in an aquifer system.</title>
        <authorList>
            <person name="Anantharaman K."/>
            <person name="Brown C.T."/>
            <person name="Hug L.A."/>
            <person name="Sharon I."/>
            <person name="Castelle C.J."/>
            <person name="Probst A.J."/>
            <person name="Thomas B.C."/>
            <person name="Singh A."/>
            <person name="Wilkins M.J."/>
            <person name="Karaoz U."/>
            <person name="Brodie E.L."/>
            <person name="Williams K.H."/>
            <person name="Hubbard S.S."/>
            <person name="Banfield J.F."/>
        </authorList>
    </citation>
    <scope>NUCLEOTIDE SEQUENCE [LARGE SCALE GENOMIC DNA]</scope>
</reference>
<comment type="caution">
    <text evidence="3">The sequence shown here is derived from an EMBL/GenBank/DDBJ whole genome shotgun (WGS) entry which is preliminary data.</text>
</comment>
<evidence type="ECO:0000313" key="3">
    <source>
        <dbReference type="EMBL" id="OGF34838.1"/>
    </source>
</evidence>
<organism evidence="3 4">
    <name type="scientific">Candidatus Falkowbacteria bacterium RIFOXYC2_FULL_48_21</name>
    <dbReference type="NCBI Taxonomy" id="1798005"/>
    <lineage>
        <taxon>Bacteria</taxon>
        <taxon>Candidatus Falkowiibacteriota</taxon>
    </lineage>
</organism>
<dbReference type="SUPFAM" id="SSF143011">
    <property type="entry name" value="RelE-like"/>
    <property type="match status" value="1"/>
</dbReference>
<dbReference type="InterPro" id="IPR056925">
    <property type="entry name" value="ParE-like"/>
</dbReference>
<gene>
    <name evidence="3" type="ORF">A2482_02065</name>
</gene>
<dbReference type="Pfam" id="PF24732">
    <property type="entry name" value="ParE_like"/>
    <property type="match status" value="1"/>
</dbReference>
<feature type="domain" description="ParE-like toxin" evidence="2">
    <location>
        <begin position="30"/>
        <end position="86"/>
    </location>
</feature>
<dbReference type="EMBL" id="MFGM01000067">
    <property type="protein sequence ID" value="OGF34838.1"/>
    <property type="molecule type" value="Genomic_DNA"/>
</dbReference>
<dbReference type="NCBIfam" id="TIGR02385">
    <property type="entry name" value="RelE_StbE"/>
    <property type="match status" value="1"/>
</dbReference>
<dbReference type="AlphaFoldDB" id="A0A1F5T794"/>
<dbReference type="Gene3D" id="3.30.2310.20">
    <property type="entry name" value="RelE-like"/>
    <property type="match status" value="1"/>
</dbReference>
<proteinExistence type="predicted"/>
<evidence type="ECO:0000259" key="2">
    <source>
        <dbReference type="Pfam" id="PF24732"/>
    </source>
</evidence>
<dbReference type="InterPro" id="IPR007712">
    <property type="entry name" value="RelE/ParE_toxin"/>
</dbReference>
<evidence type="ECO:0000256" key="1">
    <source>
        <dbReference type="ARBA" id="ARBA00022649"/>
    </source>
</evidence>